<reference evidence="7 8" key="1">
    <citation type="submission" date="2021-06" db="EMBL/GenBank/DDBJ databases">
        <authorList>
            <person name="Palmer J.M."/>
        </authorList>
    </citation>
    <scope>NUCLEOTIDE SEQUENCE [LARGE SCALE GENOMIC DNA]</scope>
    <source>
        <strain evidence="7 8">XR_2019</strain>
        <tissue evidence="7">Muscle</tissue>
    </source>
</reference>
<keyword evidence="8" id="KW-1185">Reference proteome</keyword>
<evidence type="ECO:0000313" key="7">
    <source>
        <dbReference type="EMBL" id="MEQ2267458.1"/>
    </source>
</evidence>
<dbReference type="InterPro" id="IPR046987">
    <property type="entry name" value="Myo9"/>
</dbReference>
<organism evidence="7 8">
    <name type="scientific">Xenotaenia resolanae</name>
    <dbReference type="NCBI Taxonomy" id="208358"/>
    <lineage>
        <taxon>Eukaryota</taxon>
        <taxon>Metazoa</taxon>
        <taxon>Chordata</taxon>
        <taxon>Craniata</taxon>
        <taxon>Vertebrata</taxon>
        <taxon>Euteleostomi</taxon>
        <taxon>Actinopterygii</taxon>
        <taxon>Neopterygii</taxon>
        <taxon>Teleostei</taxon>
        <taxon>Neoteleostei</taxon>
        <taxon>Acanthomorphata</taxon>
        <taxon>Ovalentaria</taxon>
        <taxon>Atherinomorphae</taxon>
        <taxon>Cyprinodontiformes</taxon>
        <taxon>Goodeidae</taxon>
        <taxon>Xenotaenia</taxon>
    </lineage>
</organism>
<keyword evidence="5" id="KW-0009">Actin-binding</keyword>
<evidence type="ECO:0000259" key="6">
    <source>
        <dbReference type="PROSITE" id="PS51456"/>
    </source>
</evidence>
<evidence type="ECO:0000313" key="8">
    <source>
        <dbReference type="Proteomes" id="UP001444071"/>
    </source>
</evidence>
<dbReference type="Pfam" id="PF00063">
    <property type="entry name" value="Myosin_head"/>
    <property type="match status" value="1"/>
</dbReference>
<feature type="domain" description="Myosin motor" evidence="6">
    <location>
        <begin position="1"/>
        <end position="272"/>
    </location>
</feature>
<evidence type="ECO:0000256" key="2">
    <source>
        <dbReference type="ARBA" id="ARBA00004496"/>
    </source>
</evidence>
<evidence type="ECO:0000256" key="5">
    <source>
        <dbReference type="PROSITE-ProRule" id="PRU00782"/>
    </source>
</evidence>
<dbReference type="Gene3D" id="1.20.120.720">
    <property type="entry name" value="Myosin VI head, motor domain, U50 subdomain"/>
    <property type="match status" value="1"/>
</dbReference>
<comment type="caution">
    <text evidence="7">The sequence shown here is derived from an EMBL/GenBank/DDBJ whole genome shotgun (WGS) entry which is preliminary data.</text>
</comment>
<keyword evidence="5" id="KW-0505">Motor protein</keyword>
<evidence type="ECO:0000256" key="1">
    <source>
        <dbReference type="ARBA" id="ARBA00004370"/>
    </source>
</evidence>
<gene>
    <name evidence="7" type="ORF">XENORESO_006367</name>
</gene>
<proteinExistence type="inferred from homology"/>
<comment type="caution">
    <text evidence="5">Lacks conserved residue(s) required for the propagation of feature annotation.</text>
</comment>
<keyword evidence="5" id="KW-0518">Myosin</keyword>
<dbReference type="PANTHER" id="PTHR46184:SF3">
    <property type="entry name" value="UNCONVENTIONAL MYOSIN-IXA"/>
    <property type="match status" value="1"/>
</dbReference>
<sequence>YFAFVLTRFPYFQMTKRPHKLPWNNCYESELQDCFTVEGEDLKHDFERLQLAMEMVGFLPATRKQIFSLLSAILHLGNIRYKKKTYRDDSIDICNPEVLPIVSELLEVSQLMFRRAIQPSRAFTKSCLCSGYFQTATARRVVYHSEHQADLGDGKNSSCPGPVAHSVFTSLCGGRDAEIRPHTDTHMQRLISVHKGPPQRFTYCSDLRLDRVMLDSCQHHRRDVMTVESMPGFPPSTQTGFSDPLLRSRVALTKDCMSLKTCGAHFKQRSRR</sequence>
<dbReference type="PROSITE" id="PS51456">
    <property type="entry name" value="MYOSIN_MOTOR"/>
    <property type="match status" value="1"/>
</dbReference>
<comment type="subcellular location">
    <subcellularLocation>
        <location evidence="2">Cytoplasm</location>
    </subcellularLocation>
    <subcellularLocation>
        <location evidence="1">Membrane</location>
    </subcellularLocation>
</comment>
<keyword evidence="4" id="KW-0472">Membrane</keyword>
<keyword evidence="3" id="KW-0963">Cytoplasm</keyword>
<accession>A0ABV0WF10</accession>
<dbReference type="PANTHER" id="PTHR46184">
    <property type="entry name" value="UNCONVENTIONAL MYOSIN-IXB-LIKE PROTEIN"/>
    <property type="match status" value="1"/>
</dbReference>
<dbReference type="Proteomes" id="UP001444071">
    <property type="component" value="Unassembled WGS sequence"/>
</dbReference>
<dbReference type="SUPFAM" id="SSF52540">
    <property type="entry name" value="P-loop containing nucleoside triphosphate hydrolases"/>
    <property type="match status" value="1"/>
</dbReference>
<name>A0ABV0WF10_9TELE</name>
<dbReference type="InterPro" id="IPR027417">
    <property type="entry name" value="P-loop_NTPase"/>
</dbReference>
<evidence type="ECO:0000256" key="3">
    <source>
        <dbReference type="ARBA" id="ARBA00022490"/>
    </source>
</evidence>
<evidence type="ECO:0000256" key="4">
    <source>
        <dbReference type="ARBA" id="ARBA00023136"/>
    </source>
</evidence>
<dbReference type="InterPro" id="IPR001609">
    <property type="entry name" value="Myosin_head_motor_dom-like"/>
</dbReference>
<dbReference type="EMBL" id="JAHRIM010042211">
    <property type="protein sequence ID" value="MEQ2267458.1"/>
    <property type="molecule type" value="Genomic_DNA"/>
</dbReference>
<protein>
    <recommendedName>
        <fullName evidence="6">Myosin motor domain-containing protein</fullName>
    </recommendedName>
</protein>
<comment type="similarity">
    <text evidence="5">Belongs to the TRAFAC class myosin-kinesin ATPase superfamily. Myosin family.</text>
</comment>
<feature type="non-terminal residue" evidence="7">
    <location>
        <position position="1"/>
    </location>
</feature>